<evidence type="ECO:0000313" key="6">
    <source>
        <dbReference type="Proteomes" id="UP000079169"/>
    </source>
</evidence>
<feature type="compositionally biased region" description="Acidic residues" evidence="4">
    <location>
        <begin position="477"/>
        <end position="490"/>
    </location>
</feature>
<dbReference type="Proteomes" id="UP000079169">
    <property type="component" value="Unplaced"/>
</dbReference>
<keyword evidence="6" id="KW-1185">Reference proteome</keyword>
<comment type="cofactor">
    <cofactor evidence="1">
        <name>FMN</name>
        <dbReference type="ChEBI" id="CHEBI:58210"/>
    </cofactor>
</comment>
<dbReference type="SUPFAM" id="SSF51395">
    <property type="entry name" value="FMN-linked oxidoreductases"/>
    <property type="match status" value="2"/>
</dbReference>
<dbReference type="Pfam" id="PF25121">
    <property type="entry name" value="RRM_ESF1"/>
    <property type="match status" value="1"/>
</dbReference>
<feature type="domain" description="FMN hydroxy acid dehydrogenase" evidence="5">
    <location>
        <begin position="672"/>
        <end position="1098"/>
    </location>
</feature>
<reference evidence="7" key="1">
    <citation type="submission" date="2025-08" db="UniProtKB">
        <authorList>
            <consortium name="RefSeq"/>
        </authorList>
    </citation>
    <scope>IDENTIFICATION</scope>
</reference>
<feature type="region of interest" description="Disordered" evidence="4">
    <location>
        <begin position="345"/>
        <end position="401"/>
    </location>
</feature>
<dbReference type="InterPro" id="IPR000262">
    <property type="entry name" value="FMN-dep_DH"/>
</dbReference>
<evidence type="ECO:0000256" key="1">
    <source>
        <dbReference type="ARBA" id="ARBA00001917"/>
    </source>
</evidence>
<dbReference type="GO" id="GO:0005777">
    <property type="term" value="C:peroxisome"/>
    <property type="evidence" value="ECO:0007669"/>
    <property type="project" value="UniProtKB-ARBA"/>
</dbReference>
<feature type="region of interest" description="Disordered" evidence="4">
    <location>
        <begin position="245"/>
        <end position="264"/>
    </location>
</feature>
<dbReference type="KEGG" id="dci:103524812"/>
<protein>
    <submittedName>
        <fullName evidence="7">Cytoplasmic FMR1-interacting protein</fullName>
    </submittedName>
</protein>
<dbReference type="GO" id="GO:0031267">
    <property type="term" value="F:small GTPase binding"/>
    <property type="evidence" value="ECO:0007669"/>
    <property type="project" value="InterPro"/>
</dbReference>
<evidence type="ECO:0000259" key="5">
    <source>
        <dbReference type="PROSITE" id="PS51349"/>
    </source>
</evidence>
<dbReference type="PRINTS" id="PR01698">
    <property type="entry name" value="CYTOFMRPINTP"/>
</dbReference>
<evidence type="ECO:0000256" key="2">
    <source>
        <dbReference type="ARBA" id="ARBA00029325"/>
    </source>
</evidence>
<accession>A0A3Q0IML9</accession>
<proteinExistence type="predicted"/>
<dbReference type="InterPro" id="IPR008259">
    <property type="entry name" value="FMN_hydac_DH_AS"/>
</dbReference>
<dbReference type="Pfam" id="PF05994">
    <property type="entry name" value="FragX_IP"/>
    <property type="match status" value="2"/>
</dbReference>
<evidence type="ECO:0000313" key="7">
    <source>
        <dbReference type="RefSeq" id="XP_026675893.1"/>
    </source>
</evidence>
<comment type="catalytic activity">
    <reaction evidence="3">
        <text>2-hydroxyoctanoate + O2 = 2-oxooctanoate + H2O2</text>
        <dbReference type="Rhea" id="RHEA:67940"/>
        <dbReference type="ChEBI" id="CHEBI:15379"/>
        <dbReference type="ChEBI" id="CHEBI:16240"/>
        <dbReference type="ChEBI" id="CHEBI:133514"/>
        <dbReference type="ChEBI" id="CHEBI:176689"/>
    </reaction>
    <physiologicalReaction direction="left-to-right" evidence="3">
        <dbReference type="Rhea" id="RHEA:67941"/>
    </physiologicalReaction>
</comment>
<dbReference type="Gene3D" id="3.20.20.70">
    <property type="entry name" value="Aldolase class I"/>
    <property type="match status" value="3"/>
</dbReference>
<dbReference type="PIRSF" id="PIRSF008153">
    <property type="entry name" value="FMR1_interacting"/>
    <property type="match status" value="1"/>
</dbReference>
<evidence type="ECO:0000256" key="4">
    <source>
        <dbReference type="SAM" id="MobiDB-lite"/>
    </source>
</evidence>
<evidence type="ECO:0000256" key="3">
    <source>
        <dbReference type="ARBA" id="ARBA00029327"/>
    </source>
</evidence>
<dbReference type="GeneID" id="103524812"/>
<name>A0A3Q0IML9_DIACI</name>
<dbReference type="PaxDb" id="121845-A0A3Q0IML9"/>
<dbReference type="InterPro" id="IPR008081">
    <property type="entry name" value="Cytoplasmic_FMR1-int"/>
</dbReference>
<dbReference type="GO" id="GO:0003973">
    <property type="term" value="F:(S)-2-hydroxy-acid oxidase activity"/>
    <property type="evidence" value="ECO:0007669"/>
    <property type="project" value="UniProtKB-EC"/>
</dbReference>
<dbReference type="InterPro" id="IPR012677">
    <property type="entry name" value="Nucleotide-bd_a/b_plait_sf"/>
</dbReference>
<dbReference type="InterPro" id="IPR056750">
    <property type="entry name" value="RRM_ESF1"/>
</dbReference>
<organism evidence="6 7">
    <name type="scientific">Diaphorina citri</name>
    <name type="common">Asian citrus psyllid</name>
    <dbReference type="NCBI Taxonomy" id="121845"/>
    <lineage>
        <taxon>Eukaryota</taxon>
        <taxon>Metazoa</taxon>
        <taxon>Ecdysozoa</taxon>
        <taxon>Arthropoda</taxon>
        <taxon>Hexapoda</taxon>
        <taxon>Insecta</taxon>
        <taxon>Pterygota</taxon>
        <taxon>Neoptera</taxon>
        <taxon>Paraneoptera</taxon>
        <taxon>Hemiptera</taxon>
        <taxon>Sternorrhyncha</taxon>
        <taxon>Psylloidea</taxon>
        <taxon>Psyllidae</taxon>
        <taxon>Diaphorininae</taxon>
        <taxon>Diaphorina</taxon>
    </lineage>
</organism>
<dbReference type="STRING" id="121845.A0A3Q0IML9"/>
<feature type="region of interest" description="Disordered" evidence="4">
    <location>
        <begin position="473"/>
        <end position="495"/>
    </location>
</feature>
<dbReference type="GO" id="GO:0030833">
    <property type="term" value="P:regulation of actin filament polymerization"/>
    <property type="evidence" value="ECO:0007669"/>
    <property type="project" value="InterPro"/>
</dbReference>
<gene>
    <name evidence="7" type="primary">LOC103524812</name>
</gene>
<dbReference type="Gene3D" id="3.30.70.330">
    <property type="match status" value="1"/>
</dbReference>
<dbReference type="RefSeq" id="XP_026675893.1">
    <property type="nucleotide sequence ID" value="XM_026820092.1"/>
</dbReference>
<dbReference type="Pfam" id="PF01070">
    <property type="entry name" value="FMN_dh"/>
    <property type="match status" value="2"/>
</dbReference>
<dbReference type="InterPro" id="IPR013785">
    <property type="entry name" value="Aldolase_TIM"/>
</dbReference>
<dbReference type="InterPro" id="IPR037396">
    <property type="entry name" value="FMN_HAD"/>
</dbReference>
<feature type="compositionally biased region" description="Acidic residues" evidence="4">
    <location>
        <begin position="349"/>
        <end position="363"/>
    </location>
</feature>
<comment type="catalytic activity">
    <reaction evidence="2">
        <text>a (2S)-2-hydroxycarboxylate + O2 = a 2-oxocarboxylate + H2O2</text>
        <dbReference type="Rhea" id="RHEA:16789"/>
        <dbReference type="ChEBI" id="CHEBI:15379"/>
        <dbReference type="ChEBI" id="CHEBI:16240"/>
        <dbReference type="ChEBI" id="CHEBI:35179"/>
        <dbReference type="ChEBI" id="CHEBI:58123"/>
        <dbReference type="EC" id="1.1.3.15"/>
    </reaction>
    <physiologicalReaction direction="left-to-right" evidence="2">
        <dbReference type="Rhea" id="RHEA:16790"/>
    </physiologicalReaction>
</comment>
<feature type="compositionally biased region" description="Acidic residues" evidence="4">
    <location>
        <begin position="382"/>
        <end position="396"/>
    </location>
</feature>
<dbReference type="PANTHER" id="PTHR12195">
    <property type="entry name" value="CYTOPLASMIC FMR1-INTERACTING PROTEIN-RELATED"/>
    <property type="match status" value="1"/>
</dbReference>
<sequence>MATDKVTLTDALSNVDVLDELTLPDEQPCIESQPCSIVYQANFDTNFEDRNGFVTGVAKYIEEATVHSSLNELLEEGLEHAVMLYTWRCCSRAIPQPKSNEQPNRVEIYEKTVEVLAPEVNKLLSFMYFQRKAIERFCGEVKRLYSNEVNTTYKETRTDQENKDTADLALRGLQLLSAWSGVVTELYSWKLLHPTDHHQNKECPPEAEEYERATRYNYSDEEKDLIRSILVSVRETCADWQRGVEPSADPALKGKKDPDNGFGIKVPRRNVGEEDERFQHISKDPKFKRIPYEKRKVKIDKRFQSMFKDEKFKVKYSVDKRGFPIKPQTNVDDFKKFYNLDSKDKESSLEESEEEEEEEDEGVNSDASVDYARGIGVKDDMDSSSDEESSEGELEEDKFNHAWGELDQDAERTDEVTHRLAVMHMDWDRIKAKDLMVLFNSFLPQGGSIHSVTIYPSEFGKQRMAEEEVKGPLELVEQSEGEDSAEEESTEGNAYHREKLRQYQLNRLKYYYAVVVFDSAESANKVYTECDGMEYESSATRVDLRFVPDDTEFDEEPKESCTELPDLSKYKPRNFMNSALQQVKVNLTWDETDPDRVEAVSKLMSGDVDEVNLKTYLATSSEEEGFCESRMKSLRGYDGRLALWQAVKPGEIRHIGISGDKIEPKKVCMMAKQVTLNLSRKAFDSLRLRPRMMRNVCDRDSGLTVLGTRYRCPVGIAPSAMQKLAHADGEVATARAAGMMDAIMILSLMSTTSLEEVRAQNPSTTLWLQMYIFKDRALSLQMVQRAERSGYSAIVITMDTAVLGSRYRDLKNKFTMPPYLSLANFRNLKQHNEDISKFRDISAEECSSGLTDYVANQFDDSVDWDDVRSLVQATKLPIVCKGLKMADVSPVFCSIGEFEKYALSVLDHDVADYYIGAATGEVTLNLSRKAFDSLRLRPRMMRNVRAQNPSTTLWLQMYIFKDRALSLQMVQRAERSGYSAIVITMDTAVLGSRYRDLKNKFTMPPYLSLANFRNLKQHNEDISKFRDISAEECSSGLTDYVANQFDDSVDWDDVRSLVQATKLPIVCKGILTGEDAIMCHNVGAKAIIVSNHGGRQLDQIVFSDSLQQCCDLSQLWYREFYLEMTMGRRIQKCVVRHQHNEECSDLITMEKRIQFPIEMSMPWILTDHILKTKEPSMMEYVLYPLDLYNDSAHYALTVFRKQFLYDEVEAEVNLCFDQFVYKLSEQIFAHYKQLAASMLLDKRFRVECMAMGTYLLAYPRANRYETLLRQRHVQLLGRSIDLNKLITQRINADMHKSLDLAISKFEHGDITGVVELEGLLAVNRLCHKLLSKLLGLDDYDAMLHEANHNVLAPYGRITLHIFWELNYDFLPNYCYNGATNRFIKCRGIMFTQQIHREKLPPMTHTYSWGSKQLNMAYYSIYGQYTGFVGAYHFRAMCRLLGYQGIAVVMEELLKIVTSLIQGSLLQFTKTLMDAMPKQCKLPRYDYGSPGVLGYYHAQLNDIVQYPDAKTELFHNFRELGNTILFCLLMEQALSQEEVCDLLHAAPFQNILPRPYCKEGEKPETKQKRLEQKYASLQIVSNIDRLGTAKQAMIAREGDLLTRERLCCGLSIFEVVLNRLRGFLDDPIWVGPPPTNGVINIDECTEFHRLWSALQFVYCIPVGDTEFTVEELFGEGLNWAGCTMIVLLGQQRRFEALDFCYHILRVQRVDGRDENVKGIHLKRMVDRIRRFQVVNSQIFATLNKYLGSSDADAASVEHVRCFPPPIHPSLAQQHGHYYRPENMMNNNMH</sequence>
<dbReference type="PROSITE" id="PS00557">
    <property type="entry name" value="FMN_HYDROXY_ACID_DH_1"/>
    <property type="match status" value="1"/>
</dbReference>
<dbReference type="PROSITE" id="PS51349">
    <property type="entry name" value="FMN_HYDROXY_ACID_DH_2"/>
    <property type="match status" value="1"/>
</dbReference>